<keyword evidence="1" id="KW-0812">Transmembrane</keyword>
<dbReference type="AlphaFoldDB" id="A0AAI9GHN7"/>
<dbReference type="InterPro" id="IPR021318">
    <property type="entry name" value="DUF2919"/>
</dbReference>
<dbReference type="Pfam" id="PF11143">
    <property type="entry name" value="DUF2919"/>
    <property type="match status" value="1"/>
</dbReference>
<dbReference type="EMBL" id="ABLOKC030000002">
    <property type="protein sequence ID" value="EML1469888.1"/>
    <property type="molecule type" value="Genomic_DNA"/>
</dbReference>
<feature type="transmembrane region" description="Helical" evidence="1">
    <location>
        <begin position="61"/>
        <end position="78"/>
    </location>
</feature>
<keyword evidence="1" id="KW-1133">Transmembrane helix</keyword>
<sequence>MKSTEFLPADYDQHGRLRLPVLFWLILLLQARTWVLFAIAAASRQQGDALLALFYPDSDGFWLGLLPGIPAVMAFFLSGRRQQFPRLWRALRWLLVAAQALLLVWQPALWLAGEPLSATGLLLTIADAFALWWLLADGRLRACFSSVQD</sequence>
<name>A0AAI9GHN7_PLUGE</name>
<organism evidence="2">
    <name type="scientific">Pluralibacter gergoviae</name>
    <name type="common">Enterobacter gergoviae</name>
    <dbReference type="NCBI Taxonomy" id="61647"/>
    <lineage>
        <taxon>Bacteria</taxon>
        <taxon>Pseudomonadati</taxon>
        <taxon>Pseudomonadota</taxon>
        <taxon>Gammaproteobacteria</taxon>
        <taxon>Enterobacterales</taxon>
        <taxon>Enterobacteriaceae</taxon>
        <taxon>Pluralibacter</taxon>
    </lineage>
</organism>
<dbReference type="KEGG" id="pge:LG71_11285"/>
<gene>
    <name evidence="2" type="ORF">QEG54_000568</name>
</gene>
<keyword evidence="1" id="KW-0472">Membrane</keyword>
<feature type="transmembrane region" description="Helical" evidence="1">
    <location>
        <begin position="116"/>
        <end position="135"/>
    </location>
</feature>
<evidence type="ECO:0000256" key="1">
    <source>
        <dbReference type="SAM" id="Phobius"/>
    </source>
</evidence>
<reference evidence="2" key="1">
    <citation type="submission" date="2024-02" db="EMBL/GenBank/DDBJ databases">
        <authorList>
            <consortium name="Clinical and Environmental Microbiology Branch: Whole genome sequencing antimicrobial resistance pathogens in the healthcare setting"/>
        </authorList>
    </citation>
    <scope>NUCLEOTIDE SEQUENCE</scope>
    <source>
        <strain evidence="2">2021DK-00143</strain>
    </source>
</reference>
<feature type="transmembrane region" description="Helical" evidence="1">
    <location>
        <begin position="90"/>
        <end position="110"/>
    </location>
</feature>
<accession>A0AAI9GHN7</accession>
<protein>
    <submittedName>
        <fullName evidence="2">DUF2919 domain-containing protein</fullName>
    </submittedName>
</protein>
<comment type="caution">
    <text evidence="2">The sequence shown here is derived from an EMBL/GenBank/DDBJ whole genome shotgun (WGS) entry which is preliminary data.</text>
</comment>
<feature type="transmembrane region" description="Helical" evidence="1">
    <location>
        <begin position="21"/>
        <end position="41"/>
    </location>
</feature>
<dbReference type="RefSeq" id="WP_043082598.1">
    <property type="nucleotide sequence ID" value="NZ_CACVCI010000001.1"/>
</dbReference>
<evidence type="ECO:0000313" key="2">
    <source>
        <dbReference type="EMBL" id="EML1469888.1"/>
    </source>
</evidence>
<proteinExistence type="predicted"/>